<dbReference type="RefSeq" id="WP_270675714.1">
    <property type="nucleotide sequence ID" value="NZ_JAQFWP010000003.1"/>
</dbReference>
<reference evidence="3" key="1">
    <citation type="submission" date="2023-01" db="EMBL/GenBank/DDBJ databases">
        <title>Draft genome sequence of Nocardiopsis sp. LSu2-4 isolated from halophytes.</title>
        <authorList>
            <person name="Duangmal K."/>
            <person name="Chantavorakit T."/>
        </authorList>
    </citation>
    <scope>NUCLEOTIDE SEQUENCE</scope>
    <source>
        <strain evidence="3">LSu2-4</strain>
    </source>
</reference>
<evidence type="ECO:0000259" key="2">
    <source>
        <dbReference type="Pfam" id="PF01936"/>
    </source>
</evidence>
<evidence type="ECO:0000313" key="4">
    <source>
        <dbReference type="Proteomes" id="UP001165685"/>
    </source>
</evidence>
<protein>
    <submittedName>
        <fullName evidence="3">NYN domain-containing protein</fullName>
    </submittedName>
</protein>
<evidence type="ECO:0000256" key="1">
    <source>
        <dbReference type="SAM" id="MobiDB-lite"/>
    </source>
</evidence>
<dbReference type="Proteomes" id="UP001165685">
    <property type="component" value="Unassembled WGS sequence"/>
</dbReference>
<feature type="region of interest" description="Disordered" evidence="1">
    <location>
        <begin position="182"/>
        <end position="229"/>
    </location>
</feature>
<comment type="caution">
    <text evidence="3">The sequence shown here is derived from an EMBL/GenBank/DDBJ whole genome shotgun (WGS) entry which is preliminary data.</text>
</comment>
<organism evidence="3 4">
    <name type="scientific">Nocardiopsis suaedae</name>
    <dbReference type="NCBI Taxonomy" id="3018444"/>
    <lineage>
        <taxon>Bacteria</taxon>
        <taxon>Bacillati</taxon>
        <taxon>Actinomycetota</taxon>
        <taxon>Actinomycetes</taxon>
        <taxon>Streptosporangiales</taxon>
        <taxon>Nocardiopsidaceae</taxon>
        <taxon>Nocardiopsis</taxon>
    </lineage>
</organism>
<keyword evidence="4" id="KW-1185">Reference proteome</keyword>
<feature type="domain" description="NYN" evidence="2">
    <location>
        <begin position="8"/>
        <end position="165"/>
    </location>
</feature>
<feature type="region of interest" description="Disordered" evidence="1">
    <location>
        <begin position="258"/>
        <end position="515"/>
    </location>
</feature>
<feature type="compositionally biased region" description="Gly residues" evidence="1">
    <location>
        <begin position="482"/>
        <end position="496"/>
    </location>
</feature>
<proteinExistence type="predicted"/>
<accession>A0ABT4TF45</accession>
<feature type="compositionally biased region" description="Low complexity" evidence="1">
    <location>
        <begin position="362"/>
        <end position="381"/>
    </location>
</feature>
<dbReference type="Gene3D" id="3.40.50.1010">
    <property type="entry name" value="5'-nuclease"/>
    <property type="match status" value="1"/>
</dbReference>
<name>A0ABT4TF45_9ACTN</name>
<dbReference type="EMBL" id="JAQFWP010000003">
    <property type="protein sequence ID" value="MDA2803335.1"/>
    <property type="molecule type" value="Genomic_DNA"/>
</dbReference>
<sequence length="606" mass="63251">MDRCALFVDAGYLLADGAMAVHGTRNRDSVSWDYAGLARLLEEVARDRTGLPLLRCYWYEATADGRRTQEQDGIADIPGIKFRAARIRPGRREGVESYVQRDLTTLARTGILCEAVLVSGDEDMAQVVADVQDMGVRVTVVHVSVEGNWTISRSLRRECDDLIEIGAGHLRPYVTLLSGAGTGETSAAETTAPLSNGRSRSAPETERHPVEAHPASSRVEPAAQQSGGMEAVLAATGSHQAMGGSAMDQLRAMRQTLDRQRGGDQLAPQTGPDAPRQNTSGPIDANGFPTGPRASHAAPPRQEPPAPPPAAPATGPQPAMGHQHGTGPQPAMGGYQHGTGPQPAMGHQHGTGPQPGMGAQGPMGAQPGTGPHPSAPAHPGTGPQPPAHPGPAAGPGRAGHGDPAGHAGHTGQQPSFAPDGYGTPQQRPAPPQPSYEREAPPGAAPPDPRYGPTTGENPGYGGNTGPNPIFGASTEADSPQGSGTGGPHGPPGGGTGPRPRPRVQHGPYTDPTPSADFARAGASVARTIEDAVNVARQEGNDFAESIARDAPVLWLEAVLVRRPRMPSDLEARLLQGSALPIDFLLRDEVREALRQGFWEALERHRE</sequence>
<evidence type="ECO:0000313" key="3">
    <source>
        <dbReference type="EMBL" id="MDA2803335.1"/>
    </source>
</evidence>
<dbReference type="Pfam" id="PF01936">
    <property type="entry name" value="NYN"/>
    <property type="match status" value="1"/>
</dbReference>
<gene>
    <name evidence="3" type="ORF">O4U47_02320</name>
</gene>
<dbReference type="InterPro" id="IPR021139">
    <property type="entry name" value="NYN"/>
</dbReference>
<feature type="compositionally biased region" description="Pro residues" evidence="1">
    <location>
        <begin position="301"/>
        <end position="311"/>
    </location>
</feature>
<feature type="compositionally biased region" description="Basic and acidic residues" evidence="1">
    <location>
        <begin position="201"/>
        <end position="211"/>
    </location>
</feature>
<feature type="compositionally biased region" description="Low complexity" evidence="1">
    <location>
        <begin position="183"/>
        <end position="192"/>
    </location>
</feature>